<sequence>MKILTVVGARPQFIKSSMLSKAVQPFKEIKEIIVHTGQHYDDNMSKVFFDQLKLPKPDYHLGAGSGFHGRQTADMLEKLESIMRTVKPDVVLVYGDTNSTLAGSLAASKLHIPIAHVEAGLRSYNRKMPEEINRKVTDHLSDWLFCPTSSAAENLKKEGITKGVHITGDIMYDSVLYFKDVALQQSSILQNLALSPKDYYLATVHRAENTDQPERLAAILEAFQQLEKTVVIPLHPRTKNKIEQFQLSNLLASSTIKIVEPLDYFDMLTITSEASMILTDSGGLQKEAYMLQVPCLTLRDETEWVETLQSGGNRLVGANKEKILKSIQTLHFPSDFPQIFGTGKTAQEILNVLTAE</sequence>
<keyword evidence="1" id="KW-0413">Isomerase</keyword>
<keyword evidence="4" id="KW-1185">Reference proteome</keyword>
<dbReference type="CDD" id="cd03786">
    <property type="entry name" value="GTB_UDP-GlcNAc_2-Epimerase"/>
    <property type="match status" value="1"/>
</dbReference>
<dbReference type="EMBL" id="BAAADO010000003">
    <property type="protein sequence ID" value="GAA0489788.1"/>
    <property type="molecule type" value="Genomic_DNA"/>
</dbReference>
<organism evidence="3 4">
    <name type="scientific">Salinibacillus aidingensis</name>
    <dbReference type="NCBI Taxonomy" id="237684"/>
    <lineage>
        <taxon>Bacteria</taxon>
        <taxon>Bacillati</taxon>
        <taxon>Bacillota</taxon>
        <taxon>Bacilli</taxon>
        <taxon>Bacillales</taxon>
        <taxon>Bacillaceae</taxon>
        <taxon>Salinibacillus</taxon>
    </lineage>
</organism>
<comment type="caution">
    <text evidence="3">The sequence shown here is derived from an EMBL/GenBank/DDBJ whole genome shotgun (WGS) entry which is preliminary data.</text>
</comment>
<evidence type="ECO:0000256" key="1">
    <source>
        <dbReference type="RuleBase" id="RU003513"/>
    </source>
</evidence>
<dbReference type="InterPro" id="IPR003331">
    <property type="entry name" value="UDP_GlcNAc_Epimerase_2_dom"/>
</dbReference>
<reference evidence="3 4" key="1">
    <citation type="journal article" date="2019" name="Int. J. Syst. Evol. Microbiol.">
        <title>The Global Catalogue of Microorganisms (GCM) 10K type strain sequencing project: providing services to taxonomists for standard genome sequencing and annotation.</title>
        <authorList>
            <consortium name="The Broad Institute Genomics Platform"/>
            <consortium name="The Broad Institute Genome Sequencing Center for Infectious Disease"/>
            <person name="Wu L."/>
            <person name="Ma J."/>
        </authorList>
    </citation>
    <scope>NUCLEOTIDE SEQUENCE [LARGE SCALE GENOMIC DNA]</scope>
    <source>
        <strain evidence="3 4">JCM 12389</strain>
    </source>
</reference>
<evidence type="ECO:0000313" key="3">
    <source>
        <dbReference type="EMBL" id="GAA0489788.1"/>
    </source>
</evidence>
<evidence type="ECO:0000313" key="4">
    <source>
        <dbReference type="Proteomes" id="UP001500880"/>
    </source>
</evidence>
<gene>
    <name evidence="3" type="primary">wecB_2</name>
    <name evidence="3" type="ORF">GCM10008986_14610</name>
</gene>
<accession>A0ABN1B441</accession>
<dbReference type="Pfam" id="PF02350">
    <property type="entry name" value="Epimerase_2"/>
    <property type="match status" value="1"/>
</dbReference>
<name>A0ABN1B441_9BACI</name>
<evidence type="ECO:0000259" key="2">
    <source>
        <dbReference type="Pfam" id="PF02350"/>
    </source>
</evidence>
<comment type="similarity">
    <text evidence="1">Belongs to the UDP-N-acetylglucosamine 2-epimerase family.</text>
</comment>
<dbReference type="Gene3D" id="3.40.50.2000">
    <property type="entry name" value="Glycogen Phosphorylase B"/>
    <property type="match status" value="2"/>
</dbReference>
<feature type="domain" description="UDP-N-acetylglucosamine 2-epimerase" evidence="2">
    <location>
        <begin position="22"/>
        <end position="353"/>
    </location>
</feature>
<protein>
    <submittedName>
        <fullName evidence="3">UDP-N-acetylglucosamine 2-epimerase (Non-hydrolyzing)</fullName>
    </submittedName>
</protein>
<dbReference type="RefSeq" id="WP_343839293.1">
    <property type="nucleotide sequence ID" value="NZ_BAAADO010000003.1"/>
</dbReference>
<dbReference type="PANTHER" id="PTHR43174:SF1">
    <property type="entry name" value="UDP-N-ACETYLGLUCOSAMINE 2-EPIMERASE"/>
    <property type="match status" value="1"/>
</dbReference>
<proteinExistence type="inferred from homology"/>
<dbReference type="InterPro" id="IPR029767">
    <property type="entry name" value="WecB-like"/>
</dbReference>
<dbReference type="NCBIfam" id="TIGR00236">
    <property type="entry name" value="wecB"/>
    <property type="match status" value="1"/>
</dbReference>
<dbReference type="SUPFAM" id="SSF53756">
    <property type="entry name" value="UDP-Glycosyltransferase/glycogen phosphorylase"/>
    <property type="match status" value="1"/>
</dbReference>
<dbReference type="PANTHER" id="PTHR43174">
    <property type="entry name" value="UDP-N-ACETYLGLUCOSAMINE 2-EPIMERASE"/>
    <property type="match status" value="1"/>
</dbReference>
<dbReference type="Proteomes" id="UP001500880">
    <property type="component" value="Unassembled WGS sequence"/>
</dbReference>